<dbReference type="FunFam" id="2.40.10.10:FF:000002">
    <property type="entry name" value="Transmembrane protease serine"/>
    <property type="match status" value="1"/>
</dbReference>
<dbReference type="PROSITE" id="PS00135">
    <property type="entry name" value="TRYPSIN_SER"/>
    <property type="match status" value="1"/>
</dbReference>
<feature type="domain" description="Peptidase S1" evidence="7">
    <location>
        <begin position="1"/>
        <end position="182"/>
    </location>
</feature>
<dbReference type="Proteomes" id="UP000759131">
    <property type="component" value="Unassembled WGS sequence"/>
</dbReference>
<feature type="non-terminal residue" evidence="8">
    <location>
        <position position="1"/>
    </location>
</feature>
<comment type="similarity">
    <text evidence="5">Belongs to the peptidase S1 family. CLIP subfamily.</text>
</comment>
<organism evidence="8">
    <name type="scientific">Medioppia subpectinata</name>
    <dbReference type="NCBI Taxonomy" id="1979941"/>
    <lineage>
        <taxon>Eukaryota</taxon>
        <taxon>Metazoa</taxon>
        <taxon>Ecdysozoa</taxon>
        <taxon>Arthropoda</taxon>
        <taxon>Chelicerata</taxon>
        <taxon>Arachnida</taxon>
        <taxon>Acari</taxon>
        <taxon>Acariformes</taxon>
        <taxon>Sarcoptiformes</taxon>
        <taxon>Oribatida</taxon>
        <taxon>Brachypylina</taxon>
        <taxon>Oppioidea</taxon>
        <taxon>Oppiidae</taxon>
        <taxon>Medioppia</taxon>
    </lineage>
</organism>
<evidence type="ECO:0000313" key="8">
    <source>
        <dbReference type="EMBL" id="CAD7648150.1"/>
    </source>
</evidence>
<dbReference type="GO" id="GO:0004252">
    <property type="term" value="F:serine-type endopeptidase activity"/>
    <property type="evidence" value="ECO:0007669"/>
    <property type="project" value="InterPro"/>
</dbReference>
<reference evidence="8" key="1">
    <citation type="submission" date="2020-11" db="EMBL/GenBank/DDBJ databases">
        <authorList>
            <person name="Tran Van P."/>
        </authorList>
    </citation>
    <scope>NUCLEOTIDE SEQUENCE</scope>
</reference>
<keyword evidence="9" id="KW-1185">Reference proteome</keyword>
<dbReference type="InterPro" id="IPR043504">
    <property type="entry name" value="Peptidase_S1_PA_chymotrypsin"/>
</dbReference>
<dbReference type="Gene3D" id="2.40.10.10">
    <property type="entry name" value="Trypsin-like serine proteases"/>
    <property type="match status" value="2"/>
</dbReference>
<dbReference type="SMART" id="SM00020">
    <property type="entry name" value="Tryp_SPc"/>
    <property type="match status" value="1"/>
</dbReference>
<dbReference type="EMBL" id="CAJPIZ010042337">
    <property type="protein sequence ID" value="CAG2121843.1"/>
    <property type="molecule type" value="Genomic_DNA"/>
</dbReference>
<evidence type="ECO:0000259" key="7">
    <source>
        <dbReference type="PROSITE" id="PS50240"/>
    </source>
</evidence>
<keyword evidence="6" id="KW-0812">Transmembrane</keyword>
<name>A0A7R9LVM4_9ACAR</name>
<dbReference type="EMBL" id="OC896912">
    <property type="protein sequence ID" value="CAD7648150.1"/>
    <property type="molecule type" value="Genomic_DNA"/>
</dbReference>
<evidence type="ECO:0000256" key="2">
    <source>
        <dbReference type="ARBA" id="ARBA00022801"/>
    </source>
</evidence>
<evidence type="ECO:0000256" key="3">
    <source>
        <dbReference type="ARBA" id="ARBA00022825"/>
    </source>
</evidence>
<dbReference type="InterPro" id="IPR009003">
    <property type="entry name" value="Peptidase_S1_PA"/>
</dbReference>
<accession>A0A7R9LVM4</accession>
<dbReference type="InterPro" id="IPR033116">
    <property type="entry name" value="TRYPSIN_SER"/>
</dbReference>
<keyword evidence="2" id="KW-0378">Hydrolase</keyword>
<dbReference type="AlphaFoldDB" id="A0A7R9LVM4"/>
<keyword evidence="4" id="KW-1015">Disulfide bond</keyword>
<dbReference type="GO" id="GO:0006508">
    <property type="term" value="P:proteolysis"/>
    <property type="evidence" value="ECO:0007669"/>
    <property type="project" value="UniProtKB-KW"/>
</dbReference>
<evidence type="ECO:0000313" key="9">
    <source>
        <dbReference type="Proteomes" id="UP000759131"/>
    </source>
</evidence>
<feature type="transmembrane region" description="Helical" evidence="6">
    <location>
        <begin position="187"/>
        <end position="209"/>
    </location>
</feature>
<evidence type="ECO:0000256" key="4">
    <source>
        <dbReference type="ARBA" id="ARBA00023157"/>
    </source>
</evidence>
<evidence type="ECO:0000256" key="5">
    <source>
        <dbReference type="ARBA" id="ARBA00024195"/>
    </source>
</evidence>
<dbReference type="Pfam" id="PF00089">
    <property type="entry name" value="Trypsin"/>
    <property type="match status" value="1"/>
</dbReference>
<dbReference type="PROSITE" id="PS50240">
    <property type="entry name" value="TRYPSIN_DOM"/>
    <property type="match status" value="1"/>
</dbReference>
<gene>
    <name evidence="8" type="ORF">OSB1V03_LOCUS21789</name>
</gene>
<keyword evidence="6" id="KW-0472">Membrane</keyword>
<keyword evidence="3" id="KW-0720">Serine protease</keyword>
<dbReference type="InterPro" id="IPR050127">
    <property type="entry name" value="Serine_Proteases_S1"/>
</dbReference>
<sequence>NRLSDGQKISVSRIIRHELYFQSESYHDIAIIVTESAIKFDKTVNIICIPASDITVDQLVGRWSTVLGFGNVDYGGDLSQALKQIKVQIIDTKDCADRYAIGDKHNIPIGIQECMICGNPGGSSDACQGDSGGPMSITLNGVHHLIGIVSFGRKCGTVRIPGVYTNRTVDGLLSVYVLKKSTNSGELSIISMNALIGDLLTAFFSLISFKKRYFSCMESHLSLSA</sequence>
<dbReference type="OrthoDB" id="10012881at2759"/>
<dbReference type="GO" id="GO:0005615">
    <property type="term" value="C:extracellular space"/>
    <property type="evidence" value="ECO:0007669"/>
    <property type="project" value="TreeGrafter"/>
</dbReference>
<keyword evidence="1" id="KW-0645">Protease</keyword>
<dbReference type="CDD" id="cd00190">
    <property type="entry name" value="Tryp_SPc"/>
    <property type="match status" value="1"/>
</dbReference>
<dbReference type="SUPFAM" id="SSF50494">
    <property type="entry name" value="Trypsin-like serine proteases"/>
    <property type="match status" value="1"/>
</dbReference>
<dbReference type="PANTHER" id="PTHR24264:SF83">
    <property type="entry name" value="COMPLEMENT FACTOR I"/>
    <property type="match status" value="1"/>
</dbReference>
<proteinExistence type="inferred from homology"/>
<dbReference type="PANTHER" id="PTHR24264">
    <property type="entry name" value="TRYPSIN-RELATED"/>
    <property type="match status" value="1"/>
</dbReference>
<dbReference type="InterPro" id="IPR001254">
    <property type="entry name" value="Trypsin_dom"/>
</dbReference>
<evidence type="ECO:0000256" key="1">
    <source>
        <dbReference type="ARBA" id="ARBA00022670"/>
    </source>
</evidence>
<keyword evidence="6" id="KW-1133">Transmembrane helix</keyword>
<evidence type="ECO:0000256" key="6">
    <source>
        <dbReference type="SAM" id="Phobius"/>
    </source>
</evidence>
<protein>
    <recommendedName>
        <fullName evidence="7">Peptidase S1 domain-containing protein</fullName>
    </recommendedName>
</protein>